<dbReference type="OrthoDB" id="288590at2759"/>
<dbReference type="InterPro" id="IPR005123">
    <property type="entry name" value="Oxoglu/Fe-dep_dioxygenase_dom"/>
</dbReference>
<dbReference type="Gene3D" id="2.60.120.330">
    <property type="entry name" value="B-lactam Antibiotic, Isopenicillin N Synthase, Chain"/>
    <property type="match status" value="1"/>
</dbReference>
<dbReference type="Gramene" id="arahy.Tifrunner.gnm2.ann2.Ah18g336300.1">
    <property type="protein sequence ID" value="arahy.Tifrunner.gnm2.ann2.Ah18g336300.1-CDS"/>
    <property type="gene ID" value="arahy.Tifrunner.gnm2.ann2.Ah18g336300"/>
</dbReference>
<evidence type="ECO:0000256" key="3">
    <source>
        <dbReference type="ARBA" id="ARBA00022723"/>
    </source>
</evidence>
<comment type="cofactor">
    <cofactor evidence="1">
        <name>Fe cation</name>
        <dbReference type="ChEBI" id="CHEBI:24875"/>
    </cofactor>
</comment>
<evidence type="ECO:0000256" key="1">
    <source>
        <dbReference type="ARBA" id="ARBA00001962"/>
    </source>
</evidence>
<dbReference type="GO" id="GO:0051213">
    <property type="term" value="F:dioxygenase activity"/>
    <property type="evidence" value="ECO:0007669"/>
    <property type="project" value="UniProtKB-ARBA"/>
</dbReference>
<dbReference type="InterPro" id="IPR044861">
    <property type="entry name" value="IPNS-like_FE2OG_OXY"/>
</dbReference>
<evidence type="ECO:0000313" key="9">
    <source>
        <dbReference type="Proteomes" id="UP000289738"/>
    </source>
</evidence>
<dbReference type="GO" id="GO:0046872">
    <property type="term" value="F:metal ion binding"/>
    <property type="evidence" value="ECO:0007669"/>
    <property type="project" value="UniProtKB-KW"/>
</dbReference>
<keyword evidence="3 6" id="KW-0479">Metal-binding</keyword>
<comment type="similarity">
    <text evidence="2 6">Belongs to the iron/ascorbate-dependent oxidoreductase family.</text>
</comment>
<sequence>MEVSCTDQEVAVETVKVSSNRLNDLKAFDETKTGVKGLVDKGLTKIPLLFHHQPDNNKKSHSEHTIPVIDLEDVVSKDPIKRQGVVSRIREACETWGFFQVVNHGIHECVLEEMKDGVRRFFEQDDEVKKEFYTCDQNRTFIYNSNFDMYSSPALNWRDTFVCYLAPNPPKPEELPVVCRDILLKYGNHVMKLGIALFELLSEGLGLHPNYLRDIGCTDGLISLCHYYPACPEPELTLGITKHSDNNFITVLLQDHIGGLQVLHQDKWIDIPPLSGALVVNIGDLLQLITNDKFNSVQHRVLANFIGPRISVASFFCSGVKSSSKLYGPIKELLSEDTPAKYREITIEEYVKYYNAKGLDGTTSLEHFRV</sequence>
<dbReference type="Pfam" id="PF14226">
    <property type="entry name" value="DIOX_N"/>
    <property type="match status" value="1"/>
</dbReference>
<feature type="domain" description="Fe2OG dioxygenase" evidence="7">
    <location>
        <begin position="217"/>
        <end position="318"/>
    </location>
</feature>
<dbReference type="EMBL" id="SDMP01000018">
    <property type="protein sequence ID" value="RYQ95894.1"/>
    <property type="molecule type" value="Genomic_DNA"/>
</dbReference>
<dbReference type="PANTHER" id="PTHR10209">
    <property type="entry name" value="OXIDOREDUCTASE, 2OG-FE II OXYGENASE FAMILY PROTEIN"/>
    <property type="match status" value="1"/>
</dbReference>
<dbReference type="STRING" id="3818.A0A444Y1U0"/>
<dbReference type="PROSITE" id="PS51471">
    <property type="entry name" value="FE2OG_OXY"/>
    <property type="match status" value="1"/>
</dbReference>
<evidence type="ECO:0000313" key="8">
    <source>
        <dbReference type="EMBL" id="RYQ95894.1"/>
    </source>
</evidence>
<evidence type="ECO:0000256" key="6">
    <source>
        <dbReference type="RuleBase" id="RU003682"/>
    </source>
</evidence>
<organism evidence="8 9">
    <name type="scientific">Arachis hypogaea</name>
    <name type="common">Peanut</name>
    <dbReference type="NCBI Taxonomy" id="3818"/>
    <lineage>
        <taxon>Eukaryota</taxon>
        <taxon>Viridiplantae</taxon>
        <taxon>Streptophyta</taxon>
        <taxon>Embryophyta</taxon>
        <taxon>Tracheophyta</taxon>
        <taxon>Spermatophyta</taxon>
        <taxon>Magnoliopsida</taxon>
        <taxon>eudicotyledons</taxon>
        <taxon>Gunneridae</taxon>
        <taxon>Pentapetalae</taxon>
        <taxon>rosids</taxon>
        <taxon>fabids</taxon>
        <taxon>Fabales</taxon>
        <taxon>Fabaceae</taxon>
        <taxon>Papilionoideae</taxon>
        <taxon>50 kb inversion clade</taxon>
        <taxon>dalbergioids sensu lato</taxon>
        <taxon>Dalbergieae</taxon>
        <taxon>Pterocarpus clade</taxon>
        <taxon>Arachis</taxon>
    </lineage>
</organism>
<dbReference type="Pfam" id="PF03171">
    <property type="entry name" value="2OG-FeII_Oxy"/>
    <property type="match status" value="1"/>
</dbReference>
<dbReference type="SMR" id="A0A444Y1U0"/>
<keyword evidence="9" id="KW-1185">Reference proteome</keyword>
<name>A0A444Y1U0_ARAHY</name>
<dbReference type="AlphaFoldDB" id="A0A444Y1U0"/>
<evidence type="ECO:0000256" key="4">
    <source>
        <dbReference type="ARBA" id="ARBA00023002"/>
    </source>
</evidence>
<dbReference type="Proteomes" id="UP000289738">
    <property type="component" value="Chromosome B08"/>
</dbReference>
<dbReference type="SUPFAM" id="SSF51197">
    <property type="entry name" value="Clavaminate synthase-like"/>
    <property type="match status" value="1"/>
</dbReference>
<protein>
    <recommendedName>
        <fullName evidence="7">Fe2OG dioxygenase domain-containing protein</fullName>
    </recommendedName>
</protein>
<gene>
    <name evidence="8" type="ORF">Ahy_B08g091273</name>
</gene>
<keyword evidence="4 6" id="KW-0560">Oxidoreductase</keyword>
<evidence type="ECO:0000259" key="7">
    <source>
        <dbReference type="PROSITE" id="PS51471"/>
    </source>
</evidence>
<evidence type="ECO:0000256" key="2">
    <source>
        <dbReference type="ARBA" id="ARBA00008056"/>
    </source>
</evidence>
<accession>A0A444Y1U0</accession>
<proteinExistence type="inferred from homology"/>
<comment type="caution">
    <text evidence="8">The sequence shown here is derived from an EMBL/GenBank/DDBJ whole genome shotgun (WGS) entry which is preliminary data.</text>
</comment>
<evidence type="ECO:0000256" key="5">
    <source>
        <dbReference type="ARBA" id="ARBA00023004"/>
    </source>
</evidence>
<dbReference type="FunFam" id="2.60.120.330:FF:000005">
    <property type="entry name" value="1-aminocyclopropane-1-carboxylate oxidase homolog 1"/>
    <property type="match status" value="1"/>
</dbReference>
<dbReference type="InterPro" id="IPR027443">
    <property type="entry name" value="IPNS-like_sf"/>
</dbReference>
<dbReference type="InterPro" id="IPR026992">
    <property type="entry name" value="DIOX_N"/>
</dbReference>
<dbReference type="PANTHER" id="PTHR10209:SF836">
    <property type="entry name" value="2OG-FE(II) OXYGENASE FAMILY OXIDOREDUCTASE"/>
    <property type="match status" value="1"/>
</dbReference>
<keyword evidence="5 6" id="KW-0408">Iron</keyword>
<reference evidence="8 9" key="1">
    <citation type="submission" date="2019-01" db="EMBL/GenBank/DDBJ databases">
        <title>Sequencing of cultivated peanut Arachis hypogaea provides insights into genome evolution and oil improvement.</title>
        <authorList>
            <person name="Chen X."/>
        </authorList>
    </citation>
    <scope>NUCLEOTIDE SEQUENCE [LARGE SCALE GENOMIC DNA]</scope>
    <source>
        <strain evidence="9">cv. Fuhuasheng</strain>
        <tissue evidence="8">Leaves</tissue>
    </source>
</reference>